<evidence type="ECO:0000313" key="3">
    <source>
        <dbReference type="Proteomes" id="UP000727993"/>
    </source>
</evidence>
<protein>
    <submittedName>
        <fullName evidence="2">Uncharacterized protein</fullName>
    </submittedName>
</protein>
<dbReference type="AlphaFoldDB" id="A0A936NCT1"/>
<gene>
    <name evidence="2" type="ORF">IPN02_14175</name>
</gene>
<accession>A0A936NCT1</accession>
<dbReference type="EMBL" id="JADJZA010000007">
    <property type="protein sequence ID" value="MBK9297950.1"/>
    <property type="molecule type" value="Genomic_DNA"/>
</dbReference>
<evidence type="ECO:0000256" key="1">
    <source>
        <dbReference type="SAM" id="MobiDB-lite"/>
    </source>
</evidence>
<proteinExistence type="predicted"/>
<organism evidence="2 3">
    <name type="scientific">Candidatus Neomicrothrix subdominans</name>
    <dbReference type="NCBI Taxonomy" id="2954438"/>
    <lineage>
        <taxon>Bacteria</taxon>
        <taxon>Bacillati</taxon>
        <taxon>Actinomycetota</taxon>
        <taxon>Acidimicrobiia</taxon>
        <taxon>Acidimicrobiales</taxon>
        <taxon>Microthrixaceae</taxon>
        <taxon>Candidatus Neomicrothrix</taxon>
    </lineage>
</organism>
<comment type="caution">
    <text evidence="2">The sequence shown here is derived from an EMBL/GenBank/DDBJ whole genome shotgun (WGS) entry which is preliminary data.</text>
</comment>
<sequence>MSSRTDPPAPDDAADPDASDHDSHSNASIEAQLEIWRLRDAVIGAEATAGELRARLTEAEHTILAMQRPVTRRNRIAGKAIGLVRRLPGSEAARQRAEGAIRARRSARP</sequence>
<reference evidence="2 3" key="1">
    <citation type="submission" date="2020-10" db="EMBL/GenBank/DDBJ databases">
        <title>Connecting structure to function with the recovery of over 1000 high-quality activated sludge metagenome-assembled genomes encoding full-length rRNA genes using long-read sequencing.</title>
        <authorList>
            <person name="Singleton C.M."/>
            <person name="Petriglieri F."/>
            <person name="Kristensen J.M."/>
            <person name="Kirkegaard R.H."/>
            <person name="Michaelsen T.Y."/>
            <person name="Andersen M.H."/>
            <person name="Karst S.M."/>
            <person name="Dueholm M.S."/>
            <person name="Nielsen P.H."/>
            <person name="Albertsen M."/>
        </authorList>
    </citation>
    <scope>NUCLEOTIDE SEQUENCE [LARGE SCALE GENOMIC DNA]</scope>
    <source>
        <strain evidence="2">Lyne_18-Q3-R50-59_MAXAC.006</strain>
    </source>
</reference>
<dbReference type="Proteomes" id="UP000727993">
    <property type="component" value="Unassembled WGS sequence"/>
</dbReference>
<feature type="region of interest" description="Disordered" evidence="1">
    <location>
        <begin position="1"/>
        <end position="28"/>
    </location>
</feature>
<evidence type="ECO:0000313" key="2">
    <source>
        <dbReference type="EMBL" id="MBK9297950.1"/>
    </source>
</evidence>
<name>A0A936NCT1_9ACTN</name>